<dbReference type="InterPro" id="IPR026768">
    <property type="entry name" value="YPEH2ZP"/>
</dbReference>
<evidence type="ECO:0000313" key="2">
    <source>
        <dbReference type="EMBL" id="KAI8582570.1"/>
    </source>
</evidence>
<dbReference type="RefSeq" id="XP_051447574.1">
    <property type="nucleotide sequence ID" value="XM_051584124.1"/>
</dbReference>
<dbReference type="PANTHER" id="PTHR31841">
    <property type="entry name" value="PROTEIN FAM72A-RELATED"/>
    <property type="match status" value="1"/>
</dbReference>
<dbReference type="EMBL" id="MU620900">
    <property type="protein sequence ID" value="KAI8582570.1"/>
    <property type="molecule type" value="Genomic_DNA"/>
</dbReference>
<dbReference type="PANTHER" id="PTHR31841:SF1">
    <property type="entry name" value="PROTEIN FAM72A-RELATED"/>
    <property type="match status" value="1"/>
</dbReference>
<protein>
    <recommendedName>
        <fullName evidence="4">Protein FAM72A</fullName>
    </recommendedName>
</protein>
<evidence type="ECO:0008006" key="4">
    <source>
        <dbReference type="Google" id="ProtNLM"/>
    </source>
</evidence>
<proteinExistence type="inferred from homology"/>
<dbReference type="Proteomes" id="UP001206595">
    <property type="component" value="Unassembled WGS sequence"/>
</dbReference>
<name>A0AAD5HFM2_UMBRA</name>
<dbReference type="GeneID" id="75909474"/>
<organism evidence="2 3">
    <name type="scientific">Umbelopsis ramanniana AG</name>
    <dbReference type="NCBI Taxonomy" id="1314678"/>
    <lineage>
        <taxon>Eukaryota</taxon>
        <taxon>Fungi</taxon>
        <taxon>Fungi incertae sedis</taxon>
        <taxon>Mucoromycota</taxon>
        <taxon>Mucoromycotina</taxon>
        <taxon>Umbelopsidomycetes</taxon>
        <taxon>Umbelopsidales</taxon>
        <taxon>Umbelopsidaceae</taxon>
        <taxon>Umbelopsis</taxon>
    </lineage>
</organism>
<reference evidence="2" key="1">
    <citation type="submission" date="2021-06" db="EMBL/GenBank/DDBJ databases">
        <authorList>
            <consortium name="DOE Joint Genome Institute"/>
            <person name="Mondo S.J."/>
            <person name="Amses K.R."/>
            <person name="Simmons D.R."/>
            <person name="Longcore J.E."/>
            <person name="Seto K."/>
            <person name="Alves G.H."/>
            <person name="Bonds A.E."/>
            <person name="Quandt C.A."/>
            <person name="Davis W.J."/>
            <person name="Chang Y."/>
            <person name="Letcher P.M."/>
            <person name="Powell M.J."/>
            <person name="Kuo A."/>
            <person name="Labutti K."/>
            <person name="Pangilinan J."/>
            <person name="Andreopoulos W."/>
            <person name="Tritt A."/>
            <person name="Riley R."/>
            <person name="Hundley H."/>
            <person name="Johnson J."/>
            <person name="Lipzen A."/>
            <person name="Barry K."/>
            <person name="Berbee M.L."/>
            <person name="Buchler N.E."/>
            <person name="Grigoriev I.V."/>
            <person name="Spatafora J.W."/>
            <person name="Stajich J.E."/>
            <person name="James T.Y."/>
        </authorList>
    </citation>
    <scope>NUCLEOTIDE SEQUENCE</scope>
    <source>
        <strain evidence="2">AG</strain>
    </source>
</reference>
<dbReference type="AlphaFoldDB" id="A0AAD5HFM2"/>
<keyword evidence="3" id="KW-1185">Reference proteome</keyword>
<comment type="caution">
    <text evidence="2">The sequence shown here is derived from an EMBL/GenBank/DDBJ whole genome shotgun (WGS) entry which is preliminary data.</text>
</comment>
<dbReference type="Pfam" id="PF14976">
    <property type="entry name" value="YPEH2ZP"/>
    <property type="match status" value="1"/>
</dbReference>
<evidence type="ECO:0000256" key="1">
    <source>
        <dbReference type="ARBA" id="ARBA00006888"/>
    </source>
</evidence>
<reference evidence="2" key="2">
    <citation type="journal article" date="2022" name="Proc. Natl. Acad. Sci. U.S.A.">
        <title>Diploid-dominant life cycles characterize the early evolution of Fungi.</title>
        <authorList>
            <person name="Amses K.R."/>
            <person name="Simmons D.R."/>
            <person name="Longcore J.E."/>
            <person name="Mondo S.J."/>
            <person name="Seto K."/>
            <person name="Jeronimo G.H."/>
            <person name="Bonds A.E."/>
            <person name="Quandt C.A."/>
            <person name="Davis W.J."/>
            <person name="Chang Y."/>
            <person name="Federici B.A."/>
            <person name="Kuo A."/>
            <person name="LaButti K."/>
            <person name="Pangilinan J."/>
            <person name="Andreopoulos W."/>
            <person name="Tritt A."/>
            <person name="Riley R."/>
            <person name="Hundley H."/>
            <person name="Johnson J."/>
            <person name="Lipzen A."/>
            <person name="Barry K."/>
            <person name="Lang B.F."/>
            <person name="Cuomo C.A."/>
            <person name="Buchler N.E."/>
            <person name="Grigoriev I.V."/>
            <person name="Spatafora J.W."/>
            <person name="Stajich J.E."/>
            <person name="James T.Y."/>
        </authorList>
    </citation>
    <scope>NUCLEOTIDE SEQUENCE</scope>
    <source>
        <strain evidence="2">AG</strain>
    </source>
</reference>
<evidence type="ECO:0000313" key="3">
    <source>
        <dbReference type="Proteomes" id="UP001206595"/>
    </source>
</evidence>
<sequence length="136" mass="15026">MAINDQFRHKTVCMLSCRFCSMHVCKRGMKAMLLADMTVELYSTDIPPSSVQLVGTDYKTNMCSCKIRDIACLTCGNAIGYHITMPCQVCLHSCNNGHFWMFRTEGVVAADRLNGIGKSEWGADCLWSSASASLPD</sequence>
<accession>A0AAD5HFM2</accession>
<gene>
    <name evidence="2" type="ORF">K450DRAFT_170781</name>
</gene>
<comment type="similarity">
    <text evidence="1">Belongs to the FAM72 family.</text>
</comment>
<dbReference type="GO" id="GO:0005829">
    <property type="term" value="C:cytosol"/>
    <property type="evidence" value="ECO:0007669"/>
    <property type="project" value="TreeGrafter"/>
</dbReference>